<dbReference type="GO" id="GO:0007165">
    <property type="term" value="P:signal transduction"/>
    <property type="evidence" value="ECO:0007669"/>
    <property type="project" value="UniProtKB-KW"/>
</dbReference>
<feature type="transmembrane region" description="Helical" evidence="10">
    <location>
        <begin position="129"/>
        <end position="147"/>
    </location>
</feature>
<evidence type="ECO:0000256" key="9">
    <source>
        <dbReference type="ARBA" id="ARBA00023224"/>
    </source>
</evidence>
<keyword evidence="3 10" id="KW-0716">Sensory transduction</keyword>
<organism evidence="11">
    <name type="scientific">Bombyx mori</name>
    <name type="common">Silk moth</name>
    <dbReference type="NCBI Taxonomy" id="7091"/>
    <lineage>
        <taxon>Eukaryota</taxon>
        <taxon>Metazoa</taxon>
        <taxon>Ecdysozoa</taxon>
        <taxon>Arthropoda</taxon>
        <taxon>Hexapoda</taxon>
        <taxon>Insecta</taxon>
        <taxon>Pterygota</taxon>
        <taxon>Neoptera</taxon>
        <taxon>Endopterygota</taxon>
        <taxon>Lepidoptera</taxon>
        <taxon>Glossata</taxon>
        <taxon>Ditrysia</taxon>
        <taxon>Bombycoidea</taxon>
        <taxon>Bombycidae</taxon>
        <taxon>Bombycinae</taxon>
        <taxon>Bombyx</taxon>
    </lineage>
</organism>
<keyword evidence="4 10" id="KW-0812">Transmembrane</keyword>
<protein>
    <recommendedName>
        <fullName evidence="10">Odorant receptor</fullName>
    </recommendedName>
</protein>
<dbReference type="OrthoDB" id="6617147at2759"/>
<evidence type="ECO:0000256" key="4">
    <source>
        <dbReference type="ARBA" id="ARBA00022692"/>
    </source>
</evidence>
<evidence type="ECO:0000313" key="11">
    <source>
        <dbReference type="EMBL" id="DAA06001.1"/>
    </source>
</evidence>
<dbReference type="GO" id="GO:0005549">
    <property type="term" value="F:odorant binding"/>
    <property type="evidence" value="ECO:0007669"/>
    <property type="project" value="InterPro"/>
</dbReference>
<reference evidence="11" key="1">
    <citation type="journal article" date="2007" name="Insect Mol. Biol.">
        <title>Female-biased expression of odourant receptor genes in the adult antennae of the silkworm, Bombyx mori.</title>
        <authorList>
            <person name="Wanner K.W."/>
            <person name="Anderson A.R."/>
            <person name="Trowell S.C."/>
            <person name="Theilmann D.A."/>
            <person name="Robertson H.M."/>
            <person name="Newcomb R.D."/>
        </authorList>
    </citation>
    <scope>NUCLEOTIDE SEQUENCE</scope>
    <source>
        <strain evidence="11">Dazao</strain>
    </source>
</reference>
<name>A7E3I6_BOMMO</name>
<dbReference type="CTD" id="100037440"/>
<dbReference type="GO" id="GO:0005886">
    <property type="term" value="C:plasma membrane"/>
    <property type="evidence" value="ECO:0007669"/>
    <property type="project" value="UniProtKB-SubCell"/>
</dbReference>
<dbReference type="Pfam" id="PF02949">
    <property type="entry name" value="7tm_6"/>
    <property type="match status" value="1"/>
</dbReference>
<reference evidence="12" key="3">
    <citation type="submission" date="2022-06" db="UniProtKB">
        <authorList>
            <consortium name="EnsemblMetazoa"/>
        </authorList>
    </citation>
    <scope>IDENTIFICATION</scope>
    <source>
        <strain evidence="12">p50T (Dazao)</strain>
    </source>
</reference>
<evidence type="ECO:0000256" key="10">
    <source>
        <dbReference type="RuleBase" id="RU351113"/>
    </source>
</evidence>
<dbReference type="PANTHER" id="PTHR21137">
    <property type="entry name" value="ODORANT RECEPTOR"/>
    <property type="match status" value="1"/>
</dbReference>
<dbReference type="SMR" id="A7E3I6"/>
<dbReference type="KEGG" id="bmor:100037440"/>
<keyword evidence="7 10" id="KW-0472">Membrane</keyword>
<comment type="subcellular location">
    <subcellularLocation>
        <location evidence="1 10">Cell membrane</location>
        <topology evidence="1 10">Multi-pass membrane protein</topology>
    </subcellularLocation>
</comment>
<keyword evidence="6 10" id="KW-1133">Transmembrane helix</keyword>
<dbReference type="GO" id="GO:0004984">
    <property type="term" value="F:olfactory receptor activity"/>
    <property type="evidence" value="ECO:0007669"/>
    <property type="project" value="InterPro"/>
</dbReference>
<gene>
    <name evidence="11" type="primary">Or45</name>
    <name evidence="12" type="synonym">100037440</name>
</gene>
<dbReference type="AlphaFoldDB" id="A7E3I6"/>
<dbReference type="EMBL" id="BK005951">
    <property type="protein sequence ID" value="DAA06001.1"/>
    <property type="molecule type" value="mRNA"/>
</dbReference>
<feature type="transmembrane region" description="Helical" evidence="10">
    <location>
        <begin position="42"/>
        <end position="63"/>
    </location>
</feature>
<dbReference type="EnsemblMetazoa" id="XM_038012219.1">
    <property type="protein sequence ID" value="XP_037868147.1"/>
    <property type="gene ID" value="GeneID_100037440"/>
</dbReference>
<evidence type="ECO:0000256" key="5">
    <source>
        <dbReference type="ARBA" id="ARBA00022725"/>
    </source>
</evidence>
<feature type="transmembrane region" description="Helical" evidence="10">
    <location>
        <begin position="179"/>
        <end position="202"/>
    </location>
</feature>
<reference evidence="13" key="2">
    <citation type="journal article" date="2008" name="Insect Biochem. Mol. Biol.">
        <title>The genome of a lepidopteran model insect, the silkworm Bombyx mori.</title>
        <authorList>
            <consortium name="International Silkworm Genome Consortium"/>
        </authorList>
    </citation>
    <scope>NUCLEOTIDE SEQUENCE [LARGE SCALE GENOMIC DNA]</scope>
    <source>
        <strain evidence="13">p50T</strain>
    </source>
</reference>
<keyword evidence="13" id="KW-1185">Reference proteome</keyword>
<evidence type="ECO:0000313" key="12">
    <source>
        <dbReference type="EnsemblMetazoa" id="NP_001104798.1"/>
    </source>
</evidence>
<comment type="caution">
    <text evidence="10">Lacks conserved residue(s) required for the propagation of feature annotation.</text>
</comment>
<evidence type="ECO:0000256" key="3">
    <source>
        <dbReference type="ARBA" id="ARBA00022606"/>
    </source>
</evidence>
<keyword evidence="8 10" id="KW-0675">Receptor</keyword>
<evidence type="ECO:0000256" key="1">
    <source>
        <dbReference type="ARBA" id="ARBA00004651"/>
    </source>
</evidence>
<accession>A7E3I6</accession>
<feature type="transmembrane region" description="Helical" evidence="10">
    <location>
        <begin position="264"/>
        <end position="283"/>
    </location>
</feature>
<dbReference type="GeneID" id="100037440"/>
<dbReference type="Proteomes" id="UP000005204">
    <property type="component" value="Unassembled WGS sequence"/>
</dbReference>
<dbReference type="InterPro" id="IPR004117">
    <property type="entry name" value="7tm6_olfct_rcpt"/>
</dbReference>
<keyword evidence="5 10" id="KW-0552">Olfaction</keyword>
<evidence type="ECO:0000256" key="6">
    <source>
        <dbReference type="ARBA" id="ARBA00022989"/>
    </source>
</evidence>
<keyword evidence="2" id="KW-1003">Cell membrane</keyword>
<feature type="transmembrane region" description="Helical" evidence="10">
    <location>
        <begin position="69"/>
        <end position="88"/>
    </location>
</feature>
<evidence type="ECO:0000313" key="13">
    <source>
        <dbReference type="Proteomes" id="UP000005204"/>
    </source>
</evidence>
<evidence type="ECO:0000256" key="2">
    <source>
        <dbReference type="ARBA" id="ARBA00022475"/>
    </source>
</evidence>
<dbReference type="EnsemblMetazoa" id="NM_001111328.1">
    <property type="protein sequence ID" value="NP_001104798.1"/>
    <property type="gene ID" value="GeneID_100037440"/>
</dbReference>
<keyword evidence="9 10" id="KW-0807">Transducer</keyword>
<dbReference type="PANTHER" id="PTHR21137:SF35">
    <property type="entry name" value="ODORANT RECEPTOR 19A-RELATED"/>
    <property type="match status" value="1"/>
</dbReference>
<evidence type="ECO:0000256" key="7">
    <source>
        <dbReference type="ARBA" id="ARBA00023136"/>
    </source>
</evidence>
<proteinExistence type="evidence at transcript level"/>
<comment type="similarity">
    <text evidence="10">Belongs to the insect chemoreceptor superfamily. Heteromeric odorant receptor channel (TC 1.A.69) family.</text>
</comment>
<sequence length="390" mass="43726">MKVLDNVNHAVKVTMNCCRLYGLFVSDDLTKRQLIIMRAFSLMLYLFFVGFFITTQSALIITMWGDLNLMTNVGLVLGTHLTLSAKVFTLHYKEKEITNVIYKNEVRLRAETREQGKYIISEMNRETTLFMRLFIPFGMGTVTAWLLCTPKGELYTPAWYPCNTTKSPAHEIILAHQGIAVILTATLEIAIVLLMTSIVAVCRCRLKLVGLSFETICDDLPSNIMNKLTADEQVIVAKRVRENVIEHQAVLECINDIQDCFSSAMLVHIAISTMIICATAYQLAVEKSLDLTQRMTMASFLGGMSTEIFLFCYQGGHLSIDSMEVATAVYSCPWYTFPTSLKRSLLVIMIRAQQPALLTAGGFAPLLLDTFVSIMKASYSFFTVLQNASE</sequence>
<evidence type="ECO:0000256" key="8">
    <source>
        <dbReference type="ARBA" id="ARBA00023170"/>
    </source>
</evidence>
<dbReference type="RefSeq" id="NP_001104798.1">
    <property type="nucleotide sequence ID" value="NM_001111328.1"/>
</dbReference>